<feature type="compositionally biased region" description="Basic residues" evidence="1">
    <location>
        <begin position="61"/>
        <end position="75"/>
    </location>
</feature>
<feature type="region of interest" description="Disordered" evidence="1">
    <location>
        <begin position="43"/>
        <end position="75"/>
    </location>
</feature>
<evidence type="ECO:0000256" key="1">
    <source>
        <dbReference type="SAM" id="MobiDB-lite"/>
    </source>
</evidence>
<dbReference type="EMBL" id="OC000250">
    <property type="protein sequence ID" value="CAD7256646.1"/>
    <property type="molecule type" value="Genomic_DNA"/>
</dbReference>
<organism evidence="3">
    <name type="scientific">Timema shepardi</name>
    <name type="common">Walking stick</name>
    <dbReference type="NCBI Taxonomy" id="629360"/>
    <lineage>
        <taxon>Eukaryota</taxon>
        <taxon>Metazoa</taxon>
        <taxon>Ecdysozoa</taxon>
        <taxon>Arthropoda</taxon>
        <taxon>Hexapoda</taxon>
        <taxon>Insecta</taxon>
        <taxon>Pterygota</taxon>
        <taxon>Neoptera</taxon>
        <taxon>Polyneoptera</taxon>
        <taxon>Phasmatodea</taxon>
        <taxon>Timematodea</taxon>
        <taxon>Timematoidea</taxon>
        <taxon>Timematidae</taxon>
        <taxon>Timema</taxon>
    </lineage>
</organism>
<feature type="region of interest" description="Disordered" evidence="1">
    <location>
        <begin position="459"/>
        <end position="511"/>
    </location>
</feature>
<feature type="compositionally biased region" description="Basic and acidic residues" evidence="1">
    <location>
        <begin position="271"/>
        <end position="300"/>
    </location>
</feature>
<feature type="compositionally biased region" description="Basic residues" evidence="1">
    <location>
        <begin position="459"/>
        <end position="479"/>
    </location>
</feature>
<feature type="compositionally biased region" description="Basic and acidic residues" evidence="1">
    <location>
        <begin position="321"/>
        <end position="342"/>
    </location>
</feature>
<reference evidence="3" key="1">
    <citation type="submission" date="2020-11" db="EMBL/GenBank/DDBJ databases">
        <authorList>
            <person name="Tran Van P."/>
        </authorList>
    </citation>
    <scope>NUCLEOTIDE SEQUENCE</scope>
</reference>
<feature type="chain" id="PRO_5031478415" description="Histidine-rich glycoprotein" evidence="2">
    <location>
        <begin position="26"/>
        <end position="511"/>
    </location>
</feature>
<feature type="compositionally biased region" description="Basic and acidic residues" evidence="1">
    <location>
        <begin position="47"/>
        <end position="60"/>
    </location>
</feature>
<evidence type="ECO:0000256" key="2">
    <source>
        <dbReference type="SAM" id="SignalP"/>
    </source>
</evidence>
<dbReference type="AlphaFoldDB" id="A0A7R9AM97"/>
<gene>
    <name evidence="3" type="ORF">TSIB3V08_LOCUS926</name>
</gene>
<accession>A0A7R9AM97</accession>
<evidence type="ECO:0000313" key="3">
    <source>
        <dbReference type="EMBL" id="CAD7256646.1"/>
    </source>
</evidence>
<feature type="compositionally biased region" description="Basic and acidic residues" evidence="1">
    <location>
        <begin position="351"/>
        <end position="394"/>
    </location>
</feature>
<name>A0A7R9AM97_TIMSH</name>
<feature type="region of interest" description="Disordered" evidence="1">
    <location>
        <begin position="269"/>
        <end position="394"/>
    </location>
</feature>
<sequence length="511" mass="57587">MKMIICSRGSVLAALLVLLLGAVSGLDEPGKEEAVTLGEVVEQVSEGAERDDKHAQEHAPAHGHHHHHLPHLPHHHKETIIATKTLFVEVTKQLTRHPVCVTVYGVKPPCLPYLESHHGPHWRAGVAEDGDDDGLDEPGLYIQPTAALRIPPASAASDLYQMDLEFSTDIDSSRQGKYLEFKAATPAPSLQLEASISSEPSDDSLAEHPRLVQHLLHHKPETKVITKTLWVTKVEKVIDHRVTATLVAQNCVPTDAKIPFCGESHPPVYHGESHYEHHHEDHDHEVHHKPSHHHILDLHHEGHKPHVPAPHHPGHKPVHHGKPEVHHTQHKPEHHVKPEVHHPQHKPIHHGKPEVHHSQHKPEHHGKPEVHHPQHKPDHHGKPDVHHPDHSLLEHLPHIPFPNLKPTEDIHLPAIHLPNIVLPSLLHHHHQQPHKPAEHHKPEIYLPDIHLPQIVLPHHRPATSKPHHGHKPATSHSHKPVHEQWKESDLSQQEDATEGAVEVLEESEDKQ</sequence>
<feature type="signal peptide" evidence="2">
    <location>
        <begin position="1"/>
        <end position="25"/>
    </location>
</feature>
<keyword evidence="2" id="KW-0732">Signal</keyword>
<evidence type="ECO:0008006" key="4">
    <source>
        <dbReference type="Google" id="ProtNLM"/>
    </source>
</evidence>
<protein>
    <recommendedName>
        <fullName evidence="4">Histidine-rich glycoprotein</fullName>
    </recommendedName>
</protein>
<proteinExistence type="predicted"/>
<feature type="compositionally biased region" description="Basic and acidic residues" evidence="1">
    <location>
        <begin position="480"/>
        <end position="489"/>
    </location>
</feature>